<keyword evidence="1" id="KW-0028">Amino-acid biosynthesis</keyword>
<dbReference type="Pfam" id="PF14602">
    <property type="entry name" value="Hexapep_2"/>
    <property type="match status" value="1"/>
</dbReference>
<evidence type="ECO:0000256" key="4">
    <source>
        <dbReference type="ARBA" id="ARBA00022915"/>
    </source>
</evidence>
<dbReference type="PANTHER" id="PTHR43300:SF10">
    <property type="entry name" value="2,3,4,5-TETRAHYDROPYRIDINE-2,6-DICARBOXYLATE N-ACETYLTRANSFERASE"/>
    <property type="match status" value="1"/>
</dbReference>
<keyword evidence="6 9" id="KW-0012">Acyltransferase</keyword>
<dbReference type="Pfam" id="PF00132">
    <property type="entry name" value="Hexapep"/>
    <property type="match status" value="2"/>
</dbReference>
<dbReference type="InterPro" id="IPR001451">
    <property type="entry name" value="Hexapep"/>
</dbReference>
<dbReference type="HOGENOM" id="CLU_103751_0_0_9"/>
<evidence type="ECO:0000259" key="8">
    <source>
        <dbReference type="Pfam" id="PF08503"/>
    </source>
</evidence>
<dbReference type="PATRIC" id="fig|572479.3.peg.1092"/>
<dbReference type="STRING" id="572479.Hprae_1079"/>
<keyword evidence="4" id="KW-0220">Diaminopimelate biosynthesis</keyword>
<dbReference type="InterPro" id="IPR019873">
    <property type="entry name" value="DapH"/>
</dbReference>
<evidence type="ECO:0000256" key="1">
    <source>
        <dbReference type="ARBA" id="ARBA00022605"/>
    </source>
</evidence>
<keyword evidence="2 9" id="KW-0808">Transferase</keyword>
<dbReference type="CDD" id="cd03350">
    <property type="entry name" value="LbH_THP_succinylT"/>
    <property type="match status" value="1"/>
</dbReference>
<dbReference type="GO" id="GO:0009089">
    <property type="term" value="P:lysine biosynthetic process via diaminopimelate"/>
    <property type="evidence" value="ECO:0007669"/>
    <property type="project" value="UniProtKB-UniRule"/>
</dbReference>
<dbReference type="GO" id="GO:0019877">
    <property type="term" value="P:diaminopimelate biosynthetic process"/>
    <property type="evidence" value="ECO:0007669"/>
    <property type="project" value="UniProtKB-KW"/>
</dbReference>
<keyword evidence="5" id="KW-0457">Lysine biosynthesis</keyword>
<accession>E3DLN3</accession>
<evidence type="ECO:0000256" key="2">
    <source>
        <dbReference type="ARBA" id="ARBA00022679"/>
    </source>
</evidence>
<feature type="domain" description="2,3,4,5-tetrahydropyridine-2,6-dicarboxylate N-acetyltransferase N-terminal" evidence="8">
    <location>
        <begin position="1"/>
        <end position="82"/>
    </location>
</feature>
<dbReference type="Pfam" id="PF08503">
    <property type="entry name" value="DapH_N"/>
    <property type="match status" value="1"/>
</dbReference>
<dbReference type="eggNOG" id="COG2171">
    <property type="taxonomic scope" value="Bacteria"/>
</dbReference>
<evidence type="ECO:0000313" key="9">
    <source>
        <dbReference type="EMBL" id="ADO77230.1"/>
    </source>
</evidence>
<gene>
    <name evidence="9" type="ordered locus">Hprae_1079</name>
</gene>
<dbReference type="GO" id="GO:0047200">
    <property type="term" value="F:tetrahydrodipicolinate N-acetyltransferase activity"/>
    <property type="evidence" value="ECO:0007669"/>
    <property type="project" value="UniProtKB-UniRule"/>
</dbReference>
<dbReference type="NCBIfam" id="TIGR03532">
    <property type="entry name" value="DapD_Ac"/>
    <property type="match status" value="1"/>
</dbReference>
<dbReference type="InterPro" id="IPR013710">
    <property type="entry name" value="DapH_N"/>
</dbReference>
<proteinExistence type="predicted"/>
<name>E3DLN3_HALPG</name>
<reference evidence="10" key="1">
    <citation type="submission" date="2010-10" db="EMBL/GenBank/DDBJ databases">
        <title>The complete genome of Halanaerobium praevalens DSM 2228.</title>
        <authorList>
            <consortium name="US DOE Joint Genome Institute (JGI-PGF)"/>
            <person name="Lucas S."/>
            <person name="Copeland A."/>
            <person name="Lapidus A."/>
            <person name="Glavina del Rio T."/>
            <person name="Dalin E."/>
            <person name="Tice H."/>
            <person name="Bruce D."/>
            <person name="Goodwin L."/>
            <person name="Pitluck S."/>
            <person name="Kyrpides N."/>
            <person name="Mavromatis K."/>
            <person name="Ivanova N."/>
            <person name="Ovchinnikova G."/>
            <person name="Chertkov O."/>
            <person name="Detter J.C."/>
            <person name="Han C."/>
            <person name="Larimer F."/>
            <person name="Land M."/>
            <person name="Hauser L."/>
            <person name="Markowitz V."/>
            <person name="Cheng J.-F."/>
            <person name="Hugenholtz P."/>
            <person name="Woyke T."/>
            <person name="Wu D."/>
            <person name="Tindall B."/>
            <person name="Pomrenke H.G."/>
            <person name="Brambilla E."/>
            <person name="Klenk H.-P."/>
            <person name="Eisen J.A."/>
        </authorList>
    </citation>
    <scope>NUCLEOTIDE SEQUENCE [LARGE SCALE GENOMIC DNA]</scope>
    <source>
        <strain evidence="10">ATCC 33744 / DSM 2228 / GSL</strain>
    </source>
</reference>
<keyword evidence="3" id="KW-0677">Repeat</keyword>
<dbReference type="OrthoDB" id="9788080at2"/>
<sequence>MNSYDLIDYISEATKKTPVKFYLQGKELKSDLANYEYYGDDNSGVVFCEQKELKTIREKLGTKIKQSRIEMDRLNSAIPLADYSQYNCRIEPGVQIRDQVEIGDGCVLMMGAVINIGAKIGAETMIDMNTVLGGRATVGANCHIGAGTVLAGVIEPPSAEPVIVEDNVLIGANCVVLEGVHIGQGSVIAAGSIVIDDVPAGSVYAGSPAKKIKDVDDSTKQKTELMASLRQL</sequence>
<dbReference type="InterPro" id="IPR011004">
    <property type="entry name" value="Trimer_LpxA-like_sf"/>
</dbReference>
<keyword evidence="10" id="KW-1185">Reference proteome</keyword>
<evidence type="ECO:0000256" key="3">
    <source>
        <dbReference type="ARBA" id="ARBA00022737"/>
    </source>
</evidence>
<dbReference type="InterPro" id="IPR050179">
    <property type="entry name" value="Trans_hexapeptide_repeat"/>
</dbReference>
<evidence type="ECO:0000313" key="10">
    <source>
        <dbReference type="Proteomes" id="UP000006866"/>
    </source>
</evidence>
<evidence type="ECO:0000256" key="7">
    <source>
        <dbReference type="NCBIfam" id="TIGR03532"/>
    </source>
</evidence>
<evidence type="ECO:0000256" key="6">
    <source>
        <dbReference type="ARBA" id="ARBA00023315"/>
    </source>
</evidence>
<reference evidence="9 10" key="2">
    <citation type="journal article" date="2011" name="Stand. Genomic Sci.">
        <title>Complete genome sequence of the extremely halophilic Halanaerobium praevalens type strain (GSL).</title>
        <authorList>
            <person name="Ivanova N."/>
            <person name="Sikorski J."/>
            <person name="Chertkov O."/>
            <person name="Nolan M."/>
            <person name="Lucas S."/>
            <person name="Hammon N."/>
            <person name="Deshpande S."/>
            <person name="Cheng J.F."/>
            <person name="Tapia R."/>
            <person name="Han C."/>
            <person name="Goodwin L."/>
            <person name="Pitluck S."/>
            <person name="Huntemann M."/>
            <person name="Liolios K."/>
            <person name="Pagani I."/>
            <person name="Mavromatis K."/>
            <person name="Ovchinikova G."/>
            <person name="Pati A."/>
            <person name="Chen A."/>
            <person name="Palaniappan K."/>
            <person name="Land M."/>
            <person name="Hauser L."/>
            <person name="Brambilla E.M."/>
            <person name="Kannan K.P."/>
            <person name="Rohde M."/>
            <person name="Tindall B.J."/>
            <person name="Goker M."/>
            <person name="Detter J.C."/>
            <person name="Woyke T."/>
            <person name="Bristow J."/>
            <person name="Eisen J.A."/>
            <person name="Markowitz V."/>
            <person name="Hugenholtz P."/>
            <person name="Kyrpides N.C."/>
            <person name="Klenk H.P."/>
            <person name="Lapidus A."/>
        </authorList>
    </citation>
    <scope>NUCLEOTIDE SEQUENCE [LARGE SCALE GENOMIC DNA]</scope>
    <source>
        <strain evidence="10">ATCC 33744 / DSM 2228 / GSL</strain>
    </source>
</reference>
<protein>
    <recommendedName>
        <fullName evidence="7">2,3,4,5-tetrahydropyridine-2,6-dicarboxylate N-acetyltransferase</fullName>
        <ecNumber evidence="7">2.3.1.89</ecNumber>
    </recommendedName>
</protein>
<dbReference type="EC" id="2.3.1.89" evidence="7"/>
<dbReference type="PANTHER" id="PTHR43300">
    <property type="entry name" value="ACETYLTRANSFERASE"/>
    <property type="match status" value="1"/>
</dbReference>
<evidence type="ECO:0000256" key="5">
    <source>
        <dbReference type="ARBA" id="ARBA00023154"/>
    </source>
</evidence>
<dbReference type="RefSeq" id="WP_014553260.1">
    <property type="nucleotide sequence ID" value="NC_017455.1"/>
</dbReference>
<dbReference type="Gene3D" id="2.160.10.10">
    <property type="entry name" value="Hexapeptide repeat proteins"/>
    <property type="match status" value="1"/>
</dbReference>
<dbReference type="KEGG" id="hpk:Hprae_1079"/>
<dbReference type="SUPFAM" id="SSF51161">
    <property type="entry name" value="Trimeric LpxA-like enzymes"/>
    <property type="match status" value="1"/>
</dbReference>
<dbReference type="Gene3D" id="3.30.70.250">
    <property type="entry name" value="Malonyl-CoA ACP transacylase, ACP-binding"/>
    <property type="match status" value="1"/>
</dbReference>
<dbReference type="EMBL" id="CP002175">
    <property type="protein sequence ID" value="ADO77230.1"/>
    <property type="molecule type" value="Genomic_DNA"/>
</dbReference>
<organism evidence="9 10">
    <name type="scientific">Halanaerobium praevalens (strain ATCC 33744 / DSM 2228 / GSL)</name>
    <dbReference type="NCBI Taxonomy" id="572479"/>
    <lineage>
        <taxon>Bacteria</taxon>
        <taxon>Bacillati</taxon>
        <taxon>Bacillota</taxon>
        <taxon>Clostridia</taxon>
        <taxon>Halanaerobiales</taxon>
        <taxon>Halanaerobiaceae</taxon>
        <taxon>Halanaerobium</taxon>
    </lineage>
</organism>
<dbReference type="AlphaFoldDB" id="E3DLN3"/>
<dbReference type="Proteomes" id="UP000006866">
    <property type="component" value="Chromosome"/>
</dbReference>